<accession>A0ABV4G5Q9</accession>
<evidence type="ECO:0008006" key="4">
    <source>
        <dbReference type="Google" id="ProtNLM"/>
    </source>
</evidence>
<organism evidence="2 3">
    <name type="scientific">Bradyrhizobium ottawaense</name>
    <dbReference type="NCBI Taxonomy" id="931866"/>
    <lineage>
        <taxon>Bacteria</taxon>
        <taxon>Pseudomonadati</taxon>
        <taxon>Pseudomonadota</taxon>
        <taxon>Alphaproteobacteria</taxon>
        <taxon>Hyphomicrobiales</taxon>
        <taxon>Nitrobacteraceae</taxon>
        <taxon>Bradyrhizobium</taxon>
    </lineage>
</organism>
<dbReference type="RefSeq" id="WP_038947224.1">
    <property type="nucleotide sequence ID" value="NZ_BTIN01000019.1"/>
</dbReference>
<evidence type="ECO:0000313" key="2">
    <source>
        <dbReference type="EMBL" id="MEY9459189.1"/>
    </source>
</evidence>
<keyword evidence="1" id="KW-0812">Transmembrane</keyword>
<dbReference type="Proteomes" id="UP001565369">
    <property type="component" value="Unassembled WGS sequence"/>
</dbReference>
<evidence type="ECO:0000313" key="3">
    <source>
        <dbReference type="Proteomes" id="UP001565369"/>
    </source>
</evidence>
<dbReference type="EMBL" id="JBGBZJ010000003">
    <property type="protein sequence ID" value="MEY9459189.1"/>
    <property type="molecule type" value="Genomic_DNA"/>
</dbReference>
<keyword evidence="1" id="KW-0472">Membrane</keyword>
<comment type="caution">
    <text evidence="2">The sequence shown here is derived from an EMBL/GenBank/DDBJ whole genome shotgun (WGS) entry which is preliminary data.</text>
</comment>
<sequence>MILSTHAIVGGAIASLFPLHPAAAAIAGFASHFAIDAIPHWDYPLHSISLGKGANNRRLSFSRATLRDLSIIGIDACAGLGLALWMFAAEGSIWTIAIGASTAMLPDALQFAHTLYPRGLLHVLQRFHWWIHSKRALTGLFGVGSQLAFAGTIAVLARNIH</sequence>
<proteinExistence type="predicted"/>
<feature type="transmembrane region" description="Helical" evidence="1">
    <location>
        <begin position="93"/>
        <end position="116"/>
    </location>
</feature>
<reference evidence="2 3" key="1">
    <citation type="submission" date="2024-07" db="EMBL/GenBank/DDBJ databases">
        <title>Genomic Encyclopedia of Type Strains, Phase V (KMG-V): Genome sequencing to study the core and pangenomes of soil and plant-associated prokaryotes.</title>
        <authorList>
            <person name="Whitman W."/>
        </authorList>
    </citation>
    <scope>NUCLEOTIDE SEQUENCE [LARGE SCALE GENOMIC DNA]</scope>
    <source>
        <strain evidence="2 3">USDA 152</strain>
    </source>
</reference>
<feature type="transmembrane region" description="Helical" evidence="1">
    <location>
        <begin position="137"/>
        <end position="157"/>
    </location>
</feature>
<name>A0ABV4G5Q9_9BRAD</name>
<evidence type="ECO:0000256" key="1">
    <source>
        <dbReference type="SAM" id="Phobius"/>
    </source>
</evidence>
<gene>
    <name evidence="2" type="ORF">ABIG07_008137</name>
</gene>
<feature type="transmembrane region" description="Helical" evidence="1">
    <location>
        <begin position="66"/>
        <end position="87"/>
    </location>
</feature>
<protein>
    <recommendedName>
        <fullName evidence="4">Metal-dependent hydrolase</fullName>
    </recommendedName>
</protein>
<keyword evidence="3" id="KW-1185">Reference proteome</keyword>
<keyword evidence="1" id="KW-1133">Transmembrane helix</keyword>